<dbReference type="HOGENOM" id="CLU_035430_0_0_1"/>
<feature type="compositionally biased region" description="Acidic residues" evidence="1">
    <location>
        <begin position="278"/>
        <end position="292"/>
    </location>
</feature>
<feature type="compositionally biased region" description="Acidic residues" evidence="1">
    <location>
        <begin position="196"/>
        <end position="205"/>
    </location>
</feature>
<evidence type="ECO:0000313" key="4">
    <source>
        <dbReference type="Proteomes" id="UP000027195"/>
    </source>
</evidence>
<feature type="region of interest" description="Disordered" evidence="1">
    <location>
        <begin position="424"/>
        <end position="455"/>
    </location>
</feature>
<feature type="compositionally biased region" description="Basic residues" evidence="1">
    <location>
        <begin position="159"/>
        <end position="169"/>
    </location>
</feature>
<feature type="region of interest" description="Disordered" evidence="1">
    <location>
        <begin position="1"/>
        <end position="292"/>
    </location>
</feature>
<organism evidence="3 4">
    <name type="scientific">Botryobasidium botryosum (strain FD-172 SS1)</name>
    <dbReference type="NCBI Taxonomy" id="930990"/>
    <lineage>
        <taxon>Eukaryota</taxon>
        <taxon>Fungi</taxon>
        <taxon>Dikarya</taxon>
        <taxon>Basidiomycota</taxon>
        <taxon>Agaricomycotina</taxon>
        <taxon>Agaricomycetes</taxon>
        <taxon>Cantharellales</taxon>
        <taxon>Botryobasidiaceae</taxon>
        <taxon>Botryobasidium</taxon>
    </lineage>
</organism>
<name>A0A067LZU5_BOTB1</name>
<feature type="compositionally biased region" description="Basic residues" evidence="1">
    <location>
        <begin position="182"/>
        <end position="191"/>
    </location>
</feature>
<dbReference type="OrthoDB" id="21499at2759"/>
<dbReference type="STRING" id="930990.A0A067LZU5"/>
<dbReference type="GO" id="GO:0005634">
    <property type="term" value="C:nucleus"/>
    <property type="evidence" value="ECO:0007669"/>
    <property type="project" value="TreeGrafter"/>
</dbReference>
<evidence type="ECO:0000313" key="3">
    <source>
        <dbReference type="EMBL" id="KDQ07905.1"/>
    </source>
</evidence>
<feature type="compositionally biased region" description="Acidic residues" evidence="1">
    <location>
        <begin position="427"/>
        <end position="453"/>
    </location>
</feature>
<protein>
    <recommendedName>
        <fullName evidence="2">DUF4211 domain-containing protein</fullName>
    </recommendedName>
</protein>
<dbReference type="EMBL" id="KL198098">
    <property type="protein sequence ID" value="KDQ07905.1"/>
    <property type="molecule type" value="Genomic_DNA"/>
</dbReference>
<evidence type="ECO:0000256" key="1">
    <source>
        <dbReference type="SAM" id="MobiDB-lite"/>
    </source>
</evidence>
<dbReference type="AlphaFoldDB" id="A0A067LZU5"/>
<accession>A0A067LZU5</accession>
<feature type="domain" description="DUF4211" evidence="2">
    <location>
        <begin position="291"/>
        <end position="426"/>
    </location>
</feature>
<evidence type="ECO:0000259" key="2">
    <source>
        <dbReference type="Pfam" id="PF13926"/>
    </source>
</evidence>
<dbReference type="Pfam" id="PF13926">
    <property type="entry name" value="DUF4211"/>
    <property type="match status" value="1"/>
</dbReference>
<dbReference type="Proteomes" id="UP000027195">
    <property type="component" value="Unassembled WGS sequence"/>
</dbReference>
<dbReference type="PANTHER" id="PTHR14689">
    <property type="entry name" value="PHORBOL-ESTER_DAG-TYPE DOMAIN-CONTAINING PROTEIN"/>
    <property type="match status" value="1"/>
</dbReference>
<dbReference type="InParanoid" id="A0A067LZU5"/>
<dbReference type="PANTHER" id="PTHR14689:SF0">
    <property type="entry name" value="COILED-COIL DOMAIN-CONTAINING PROTEIN 82"/>
    <property type="match status" value="1"/>
</dbReference>
<reference evidence="4" key="1">
    <citation type="journal article" date="2014" name="Proc. Natl. Acad. Sci. U.S.A.">
        <title>Extensive sampling of basidiomycete genomes demonstrates inadequacy of the white-rot/brown-rot paradigm for wood decay fungi.</title>
        <authorList>
            <person name="Riley R."/>
            <person name="Salamov A.A."/>
            <person name="Brown D.W."/>
            <person name="Nagy L.G."/>
            <person name="Floudas D."/>
            <person name="Held B.W."/>
            <person name="Levasseur A."/>
            <person name="Lombard V."/>
            <person name="Morin E."/>
            <person name="Otillar R."/>
            <person name="Lindquist E.A."/>
            <person name="Sun H."/>
            <person name="LaButti K.M."/>
            <person name="Schmutz J."/>
            <person name="Jabbour D."/>
            <person name="Luo H."/>
            <person name="Baker S.E."/>
            <person name="Pisabarro A.G."/>
            <person name="Walton J.D."/>
            <person name="Blanchette R.A."/>
            <person name="Henrissat B."/>
            <person name="Martin F."/>
            <person name="Cullen D."/>
            <person name="Hibbett D.S."/>
            <person name="Grigoriev I.V."/>
        </authorList>
    </citation>
    <scope>NUCLEOTIDE SEQUENCE [LARGE SCALE GENOMIC DNA]</scope>
    <source>
        <strain evidence="4">FD-172 SS1</strain>
    </source>
</reference>
<dbReference type="InterPro" id="IPR025451">
    <property type="entry name" value="DUF4211"/>
</dbReference>
<feature type="compositionally biased region" description="Basic residues" evidence="1">
    <location>
        <begin position="110"/>
        <end position="125"/>
    </location>
</feature>
<keyword evidence="4" id="KW-1185">Reference proteome</keyword>
<proteinExistence type="predicted"/>
<sequence length="562" mass="63263">MPQRTLLQYFSSSPAAASKSKRRRSPSSSPPARKPKGRLSKWGQPEPSTDEEFKPPSVPDPISDDDQNIRGIQFAAPSQPKRAPVIVLSSDDSQSTSESDDEAELTSPTLRKRKGVSRLAKRKTRAPSTPTSGAPSQPPEPQESSDGAEASQESWTPPRSRKSPSKKQRVIQDSGDESEPVKKRRLLRGRRPPTPSDDEDEDLINEIEPSLILDDKPYKPKRTKYSKGLAALRRRLGGRKTPSPEPSDEDESGDDNIILFKGARPDDDSDNGVTNISSDDDDTQPDDTQDSFIVQDDDSSIQLPDEFSMDAHQDLSHHFKVICQLFVHMACKPASKRLDLVEQLIQESYFSIPLAVARRKLSGIKDSLVTSSVWTTKFKRTLELRHNLTLTYLEYAVPGCDACRLGGRLATVVARLTGKQYSKETYEVESDSEDEDDDSENDNNENDSEEDEGGAIAKMEEFNLGKFCAKRTRVWHLYTHWEYNLFHALLEEVESLRNPGSSRGFVRTRWGSRGEIPKNIDNPDEVMDWLDRRGIIQQEWQKIQNIMERAHTLQKGGDDDLD</sequence>
<feature type="compositionally biased region" description="Polar residues" evidence="1">
    <location>
        <begin position="1"/>
        <end position="10"/>
    </location>
</feature>
<gene>
    <name evidence="3" type="ORF">BOTBODRAFT_38344</name>
</gene>